<evidence type="ECO:0000259" key="1">
    <source>
        <dbReference type="Pfam" id="PF00535"/>
    </source>
</evidence>
<organism evidence="2 3">
    <name type="scientific">Granulicatella balaenopterae</name>
    <dbReference type="NCBI Taxonomy" id="137733"/>
    <lineage>
        <taxon>Bacteria</taxon>
        <taxon>Bacillati</taxon>
        <taxon>Bacillota</taxon>
        <taxon>Bacilli</taxon>
        <taxon>Lactobacillales</taxon>
        <taxon>Carnobacteriaceae</taxon>
        <taxon>Granulicatella</taxon>
    </lineage>
</organism>
<keyword evidence="3" id="KW-1185">Reference proteome</keyword>
<dbReference type="PANTHER" id="PTHR22916:SF3">
    <property type="entry name" value="UDP-GLCNAC:BETAGAL BETA-1,3-N-ACETYLGLUCOSAMINYLTRANSFERASE-LIKE PROTEIN 1"/>
    <property type="match status" value="1"/>
</dbReference>
<dbReference type="OrthoDB" id="199095at2"/>
<dbReference type="RefSeq" id="WP_089746443.1">
    <property type="nucleotide sequence ID" value="NZ_FOGF01000012.1"/>
</dbReference>
<dbReference type="GO" id="GO:0016758">
    <property type="term" value="F:hexosyltransferase activity"/>
    <property type="evidence" value="ECO:0007669"/>
    <property type="project" value="UniProtKB-ARBA"/>
</dbReference>
<dbReference type="InterPro" id="IPR029044">
    <property type="entry name" value="Nucleotide-diphossugar_trans"/>
</dbReference>
<evidence type="ECO:0000313" key="2">
    <source>
        <dbReference type="EMBL" id="SEQ95656.1"/>
    </source>
</evidence>
<proteinExistence type="predicted"/>
<sequence length="316" mass="37564">MKVSVYCLVYNHEKYLRDALNGFVNQDVNFEFEVFVHDDASTDNSVQIIKEYEKKYPHIIKPIYQKENKYSKGIKIFDKYIYPKMQGEYIAVCEGDDYWCDIHKLQKQVDFLDSHKNYIACVHNTKLIDLYKNGIEIIKYDNDAERDITFENALEGVKGSYHISSLMYRYEYGRKTPKFFDMINVGDYPMGIYLTMSGKVRYLNEVMSVYRYGTDGSWTSRTGISTLNEKINEKKQLINFYEEIKIYTNEENCRKLDVQILDQKIDILTIKGDFKKIKTAPYKDVFNGKSKKMKLKIFIKCVFHNSYMKYHNRRSK</sequence>
<dbReference type="InterPro" id="IPR001173">
    <property type="entry name" value="Glyco_trans_2-like"/>
</dbReference>
<dbReference type="Proteomes" id="UP000198556">
    <property type="component" value="Unassembled WGS sequence"/>
</dbReference>
<name>A0A1H9K8X1_9LACT</name>
<evidence type="ECO:0000313" key="3">
    <source>
        <dbReference type="Proteomes" id="UP000198556"/>
    </source>
</evidence>
<feature type="domain" description="Glycosyltransferase 2-like" evidence="1">
    <location>
        <begin position="5"/>
        <end position="123"/>
    </location>
</feature>
<dbReference type="STRING" id="137733.SAMN05421767_11230"/>
<keyword evidence="2" id="KW-0808">Transferase</keyword>
<accession>A0A1H9K8X1</accession>
<gene>
    <name evidence="2" type="ORF">SAMN05421767_11230</name>
</gene>
<dbReference type="EMBL" id="FOGF01000012">
    <property type="protein sequence ID" value="SEQ95656.1"/>
    <property type="molecule type" value="Genomic_DNA"/>
</dbReference>
<dbReference type="Pfam" id="PF00535">
    <property type="entry name" value="Glycos_transf_2"/>
    <property type="match status" value="1"/>
</dbReference>
<dbReference type="PANTHER" id="PTHR22916">
    <property type="entry name" value="GLYCOSYLTRANSFERASE"/>
    <property type="match status" value="1"/>
</dbReference>
<dbReference type="SUPFAM" id="SSF53448">
    <property type="entry name" value="Nucleotide-diphospho-sugar transferases"/>
    <property type="match status" value="1"/>
</dbReference>
<dbReference type="Gene3D" id="3.90.550.10">
    <property type="entry name" value="Spore Coat Polysaccharide Biosynthesis Protein SpsA, Chain A"/>
    <property type="match status" value="1"/>
</dbReference>
<protein>
    <submittedName>
        <fullName evidence="2">Glycosyl transferase family 2</fullName>
    </submittedName>
</protein>
<dbReference type="AlphaFoldDB" id="A0A1H9K8X1"/>
<reference evidence="2 3" key="1">
    <citation type="submission" date="2016-10" db="EMBL/GenBank/DDBJ databases">
        <authorList>
            <person name="de Groot N.N."/>
        </authorList>
    </citation>
    <scope>NUCLEOTIDE SEQUENCE [LARGE SCALE GENOMIC DNA]</scope>
    <source>
        <strain evidence="2 3">DSM 15827</strain>
    </source>
</reference>